<proteinExistence type="predicted"/>
<evidence type="ECO:0000313" key="2">
    <source>
        <dbReference type="Proteomes" id="UP001611383"/>
    </source>
</evidence>
<sequence length="73" mass="8121">MKKERIIRAWKDAAFRASLTLEERAELPENPSGEALAELDEDGLRQALGGHWRDVETAYHPCTLPAVACGPDF</sequence>
<reference evidence="1 2" key="1">
    <citation type="submission" date="2019-08" db="EMBL/GenBank/DDBJ databases">
        <title>Archangium and Cystobacter genomes.</title>
        <authorList>
            <person name="Chen I.-C.K."/>
            <person name="Wielgoss S."/>
        </authorList>
    </citation>
    <scope>NUCLEOTIDE SEQUENCE [LARGE SCALE GENOMIC DNA]</scope>
    <source>
        <strain evidence="1 2">Cbm 6</strain>
    </source>
</reference>
<gene>
    <name evidence="1" type="ORF">F0U60_54015</name>
</gene>
<evidence type="ECO:0000313" key="1">
    <source>
        <dbReference type="EMBL" id="WNG52043.1"/>
    </source>
</evidence>
<dbReference type="RefSeq" id="WP_395812351.1">
    <property type="nucleotide sequence ID" value="NZ_CP043494.1"/>
</dbReference>
<dbReference type="NCBIfam" id="TIGR03898">
    <property type="entry name" value="lanti_MRSA_kill"/>
    <property type="match status" value="1"/>
</dbReference>
<accession>A0ABY9X9I0</accession>
<organism evidence="1 2">
    <name type="scientific">Archangium minus</name>
    <dbReference type="NCBI Taxonomy" id="83450"/>
    <lineage>
        <taxon>Bacteria</taxon>
        <taxon>Pseudomonadati</taxon>
        <taxon>Myxococcota</taxon>
        <taxon>Myxococcia</taxon>
        <taxon>Myxococcales</taxon>
        <taxon>Cystobacterineae</taxon>
        <taxon>Archangiaceae</taxon>
        <taxon>Archangium</taxon>
    </lineage>
</organism>
<dbReference type="EMBL" id="CP043494">
    <property type="protein sequence ID" value="WNG52043.1"/>
    <property type="molecule type" value="Genomic_DNA"/>
</dbReference>
<dbReference type="InterPro" id="IPR027635">
    <property type="entry name" value="Lantibiotic2_lead_pep_dom"/>
</dbReference>
<protein>
    <submittedName>
        <fullName evidence="1">Mersacidin/lichenicidin family type 2 lantibiotic</fullName>
    </submittedName>
</protein>
<keyword evidence="2" id="KW-1185">Reference proteome</keyword>
<name>A0ABY9X9I0_9BACT</name>
<dbReference type="Proteomes" id="UP001611383">
    <property type="component" value="Chromosome"/>
</dbReference>